<reference evidence="3" key="1">
    <citation type="submission" date="2025-08" db="UniProtKB">
        <authorList>
            <consortium name="RefSeq"/>
        </authorList>
    </citation>
    <scope>IDENTIFICATION</scope>
</reference>
<gene>
    <name evidence="3" type="primary">LOC103511238</name>
</gene>
<feature type="domain" description="Dynein heavy chain tail" evidence="1">
    <location>
        <begin position="122"/>
        <end position="501"/>
    </location>
</feature>
<protein>
    <submittedName>
        <fullName evidence="3">Dynein gamma chain, flagellar outer arm-like</fullName>
    </submittedName>
</protein>
<dbReference type="InterPro" id="IPR013594">
    <property type="entry name" value="Dynein_heavy_tail"/>
</dbReference>
<dbReference type="GeneID" id="103511238"/>
<keyword evidence="2" id="KW-1185">Reference proteome</keyword>
<accession>A0A3Q0J1N9</accession>
<organism evidence="2 3">
    <name type="scientific">Diaphorina citri</name>
    <name type="common">Asian citrus psyllid</name>
    <dbReference type="NCBI Taxonomy" id="121845"/>
    <lineage>
        <taxon>Eukaryota</taxon>
        <taxon>Metazoa</taxon>
        <taxon>Ecdysozoa</taxon>
        <taxon>Arthropoda</taxon>
        <taxon>Hexapoda</taxon>
        <taxon>Insecta</taxon>
        <taxon>Pterygota</taxon>
        <taxon>Neoptera</taxon>
        <taxon>Paraneoptera</taxon>
        <taxon>Hemiptera</taxon>
        <taxon>Sternorrhyncha</taxon>
        <taxon>Psylloidea</taxon>
        <taxon>Psyllidae</taxon>
        <taxon>Diaphorininae</taxon>
        <taxon>Diaphorina</taxon>
    </lineage>
</organism>
<dbReference type="Pfam" id="PF08385">
    <property type="entry name" value="DHC_N1"/>
    <property type="match status" value="1"/>
</dbReference>
<proteinExistence type="predicted"/>
<dbReference type="KEGG" id="dci:103511238"/>
<dbReference type="AlphaFoldDB" id="A0A3Q0J1N9"/>
<dbReference type="PaxDb" id="121845-A0A3Q0J1N9"/>
<name>A0A3Q0J1N9_DIACI</name>
<evidence type="ECO:0000313" key="3">
    <source>
        <dbReference type="RefSeq" id="XP_026680868.1"/>
    </source>
</evidence>
<sequence length="504" mass="59191">MSLLAFNLLLNDVDFASQVPAHLPINSKKYLTTLQDHIATNVKSLTEVSEDFPNTVVFPTVFHVDESGDQGNSSDLSQPLTKCRKEKRVRNVVATVRLWISILSERYENEVKQIAGLDTCGDSVRNEICCWLRLKNSYERIVLPLQDEYMYLTVQEVKTVDTELYEEWEGLTSAITEEYNSLVEEFEYYTLLHKLLTAFEEVPFDSVKYLMVPLIEDIKAYCERQEMENVFGEIVRIARVIDFQEIFVNYFFPDRSAVLWDEDRSLIEEKMKKSVGFLDDILQSIVAVYEEEENPSGEEIKALAEFQAFMDKKKTCFTLIPFIFNMNESIRKKQKLRNRIDQVDFTNNVEWETVITETIRKANDILKETESQMRNLSPELLFDEDRCLRHVEKFVDMINQSDETILGVVEIQVLGTQAITPAMYYLEAFREMFDLKEPKYETINQHMLRLFISEFESLEKYFLMNRERPVDMPRDKPVTLAKMEWAEQLIKKVNELIDMFKVNT</sequence>
<dbReference type="RefSeq" id="XP_026680868.1">
    <property type="nucleotide sequence ID" value="XM_026825067.1"/>
</dbReference>
<evidence type="ECO:0000259" key="1">
    <source>
        <dbReference type="Pfam" id="PF08385"/>
    </source>
</evidence>
<evidence type="ECO:0000313" key="2">
    <source>
        <dbReference type="Proteomes" id="UP000079169"/>
    </source>
</evidence>
<dbReference type="Proteomes" id="UP000079169">
    <property type="component" value="Unplaced"/>
</dbReference>